<dbReference type="Proteomes" id="UP000051027">
    <property type="component" value="Unassembled WGS sequence"/>
</dbReference>
<dbReference type="InterPro" id="IPR036291">
    <property type="entry name" value="NAD(P)-bd_dom_sf"/>
</dbReference>
<keyword evidence="2" id="KW-0560">Oxidoreductase</keyword>
<dbReference type="PANTHER" id="PTHR42901:SF1">
    <property type="entry name" value="ALCOHOL DEHYDROGENASE"/>
    <property type="match status" value="1"/>
</dbReference>
<dbReference type="STRING" id="1655612.ABS10_06780"/>
<name>A0A0R2U995_9GAMM</name>
<dbReference type="Gene3D" id="3.40.50.720">
    <property type="entry name" value="NAD(P)-binding Rossmann-like Domain"/>
    <property type="match status" value="1"/>
</dbReference>
<accession>A0A0R2U995</accession>
<dbReference type="PANTHER" id="PTHR42901">
    <property type="entry name" value="ALCOHOL DEHYDROGENASE"/>
    <property type="match status" value="1"/>
</dbReference>
<dbReference type="PRINTS" id="PR00081">
    <property type="entry name" value="GDHRDH"/>
</dbReference>
<dbReference type="EMBL" id="LICS01000016">
    <property type="protein sequence ID" value="KRO95796.1"/>
    <property type="molecule type" value="Genomic_DNA"/>
</dbReference>
<proteinExistence type="inferred from homology"/>
<dbReference type="InterPro" id="IPR002347">
    <property type="entry name" value="SDR_fam"/>
</dbReference>
<dbReference type="Pfam" id="PF00106">
    <property type="entry name" value="adh_short"/>
    <property type="match status" value="1"/>
</dbReference>
<dbReference type="PROSITE" id="PS00061">
    <property type="entry name" value="ADH_SHORT"/>
    <property type="match status" value="1"/>
</dbReference>
<evidence type="ECO:0000256" key="1">
    <source>
        <dbReference type="ARBA" id="ARBA00006484"/>
    </source>
</evidence>
<evidence type="ECO:0000313" key="3">
    <source>
        <dbReference type="EMBL" id="KRO95796.1"/>
    </source>
</evidence>
<evidence type="ECO:0000256" key="2">
    <source>
        <dbReference type="ARBA" id="ARBA00023002"/>
    </source>
</evidence>
<organism evidence="3 4">
    <name type="scientific">SAR86 cluster bacterium BACL1 MAG-120820-bin45</name>
    <dbReference type="NCBI Taxonomy" id="1655612"/>
    <lineage>
        <taxon>Bacteria</taxon>
        <taxon>Pseudomonadati</taxon>
        <taxon>Pseudomonadota</taxon>
        <taxon>Gammaproteobacteria</taxon>
        <taxon>SAR86 cluster</taxon>
    </lineage>
</organism>
<reference evidence="3 4" key="1">
    <citation type="submission" date="2015-10" db="EMBL/GenBank/DDBJ databases">
        <title>Metagenome-Assembled Genomes uncover a global brackish microbiome.</title>
        <authorList>
            <person name="Hugerth L.W."/>
            <person name="Larsson J."/>
            <person name="Alneberg J."/>
            <person name="Lindh M.V."/>
            <person name="Legrand C."/>
            <person name="Pinhassi J."/>
            <person name="Andersson A.F."/>
        </authorList>
    </citation>
    <scope>NUCLEOTIDE SEQUENCE [LARGE SCALE GENOMIC DNA]</scope>
    <source>
        <strain evidence="3">BACL1 MAG-120820-bin45</strain>
    </source>
</reference>
<dbReference type="InterPro" id="IPR020904">
    <property type="entry name" value="Sc_DH/Rdtase_CS"/>
</dbReference>
<gene>
    <name evidence="3" type="ORF">ABS10_06780</name>
</gene>
<evidence type="ECO:0000313" key="4">
    <source>
        <dbReference type="Proteomes" id="UP000051027"/>
    </source>
</evidence>
<comment type="similarity">
    <text evidence="1">Belongs to the short-chain dehydrogenases/reductases (SDR) family.</text>
</comment>
<dbReference type="GO" id="GO:0016491">
    <property type="term" value="F:oxidoreductase activity"/>
    <property type="evidence" value="ECO:0007669"/>
    <property type="project" value="UniProtKB-KW"/>
</dbReference>
<sequence>MSVFNKTILITGSSDGIGKALALEFSKLGANIILLGRNSDKLDRVYDQLDQSHPSQKHLILEADLALLSNESAQEILVAISQEFEALDGIIHNAAILGTMSSLVDYDLSTWDTVMKVNLRAPFILSKTLKVMLEGALMPRLIFTSSGVANVGKGFWGAYSVSKFGIKGLAEIFADELETTSKIKVFNFDPGKTRTNMRASAYPAEDPRTLKSANDLVTCYLWFFSSDSSHAEKNYFEFSELSEIASAP</sequence>
<dbReference type="AlphaFoldDB" id="A0A0R2U995"/>
<protein>
    <submittedName>
        <fullName evidence="3">Polyketide synthase</fullName>
    </submittedName>
</protein>
<dbReference type="SUPFAM" id="SSF51735">
    <property type="entry name" value="NAD(P)-binding Rossmann-fold domains"/>
    <property type="match status" value="1"/>
</dbReference>
<comment type="caution">
    <text evidence="3">The sequence shown here is derived from an EMBL/GenBank/DDBJ whole genome shotgun (WGS) entry which is preliminary data.</text>
</comment>